<evidence type="ECO:0000256" key="2">
    <source>
        <dbReference type="SAM" id="Phobius"/>
    </source>
</evidence>
<sequence length="692" mass="79704">MQNKTEICCTNHLQILKIFLIMFTIIGSMFASILLVIAGDPPYNQGTLYQYTDLMRLVIGLNEKVLNDTSNNRETINNQENDQSNTTTTTTTATTLKNILEFQPQKRDLTNHLKDLIDFNLIKMIIKKSNPIRNDRIGRFLNQWLPMQKIDFESHDSILNDANFFWKNYTAFQIGFIILILFSNFILFLTWILFYLIKNYYKKSYQTKNLIREENRETRINYRLMILIILFQLVLIFIVLIRPNMFVVVLHQVSFLFLSIGCLASTSMKKFRMKKQQTKKQSIKTIEVIENDEIEKNKTSTINMKMRSPETKRANLNVKGIKMKGMEIQTPKIEANIDPIIKLKSSDIEFKKPKIEMKISNVDTAKIRNKIDKSNLKYSGSNLNELEFQAPRIDEIKVQSPQVEGFTINADDSKELPTNRFNVDKFKTKNSHVIGLDLHGPDLNKIKSKISGLGDEIKEKISDIGDGIKERISDIGDGIKEKVTITNGIKFHKPELDGFEIRSTDHSGIEIKAPKFDKIELHGVDSNGFQIKTPDSSDFKLTKSGQISGFEIKPSETGYKIKEIELESSDLKKIENSDNVIRIESKDFKESLRLEKTSQSKSSNIIEPDEMKIIASKASKHITLPDQQQQQQKQQINEDQERMESNTKNISNQSKERIKIKFTDTMIESIEDGNDRDNSTKQICYVCANSSK</sequence>
<feature type="transmembrane region" description="Helical" evidence="2">
    <location>
        <begin position="174"/>
        <end position="201"/>
    </location>
</feature>
<gene>
    <name evidence="3" type="ORF">SSS_1192</name>
</gene>
<dbReference type="Proteomes" id="UP000070412">
    <property type="component" value="Unassembled WGS sequence"/>
</dbReference>
<feature type="transmembrane region" description="Helical" evidence="2">
    <location>
        <begin position="247"/>
        <end position="266"/>
    </location>
</feature>
<evidence type="ECO:0000256" key="1">
    <source>
        <dbReference type="SAM" id="MobiDB-lite"/>
    </source>
</evidence>
<reference evidence="5" key="1">
    <citation type="journal article" date="2020" name="PLoS Negl. Trop. Dis.">
        <title>High-quality nuclear genome for Sarcoptes scabiei-A critical resource for a neglected parasite.</title>
        <authorList>
            <person name="Korhonen P.K."/>
            <person name="Gasser R.B."/>
            <person name="Ma G."/>
            <person name="Wang T."/>
            <person name="Stroehlein A.J."/>
            <person name="Young N.D."/>
            <person name="Ang C.S."/>
            <person name="Fernando D.D."/>
            <person name="Lu H.C."/>
            <person name="Taylor S."/>
            <person name="Reynolds S.L."/>
            <person name="Mofiz E."/>
            <person name="Najaraj S.H."/>
            <person name="Gowda H."/>
            <person name="Madugundu A."/>
            <person name="Renuse S."/>
            <person name="Holt D."/>
            <person name="Pandey A."/>
            <person name="Papenfuss A.T."/>
            <person name="Fischer K."/>
        </authorList>
    </citation>
    <scope>NUCLEOTIDE SEQUENCE [LARGE SCALE GENOMIC DNA]</scope>
</reference>
<evidence type="ECO:0000313" key="5">
    <source>
        <dbReference type="Proteomes" id="UP000070412"/>
    </source>
</evidence>
<keyword evidence="2" id="KW-0812">Transmembrane</keyword>
<evidence type="ECO:0000313" key="4">
    <source>
        <dbReference type="EnsemblMetazoa" id="KAF7495497.1"/>
    </source>
</evidence>
<feature type="region of interest" description="Disordered" evidence="1">
    <location>
        <begin position="622"/>
        <end position="657"/>
    </location>
</feature>
<dbReference type="OrthoDB" id="10635301at2759"/>
<reference evidence="3" key="2">
    <citation type="submission" date="2020-01" db="EMBL/GenBank/DDBJ databases">
        <authorList>
            <person name="Korhonen P.K.K."/>
            <person name="Guangxu M.G."/>
            <person name="Wang T.W."/>
            <person name="Stroehlein A.J.S."/>
            <person name="Young N.D."/>
            <person name="Ang C.-S.A."/>
            <person name="Fernando D.W.F."/>
            <person name="Lu H.L."/>
            <person name="Taylor S.T."/>
            <person name="Ehtesham M.E.M."/>
            <person name="Najaraj S.H.N."/>
            <person name="Harsha G.H.G."/>
            <person name="Madugundu A.M."/>
            <person name="Renuse S.R."/>
            <person name="Holt D.H."/>
            <person name="Pandey A.P."/>
            <person name="Papenfuss A.P."/>
            <person name="Gasser R.B.G."/>
            <person name="Fischer K.F."/>
        </authorList>
    </citation>
    <scope>NUCLEOTIDE SEQUENCE</scope>
    <source>
        <strain evidence="3">SSS_KF_BRIS2020</strain>
    </source>
</reference>
<feature type="region of interest" description="Disordered" evidence="1">
    <location>
        <begin position="71"/>
        <end position="90"/>
    </location>
</feature>
<accession>A0A834RF22</accession>
<feature type="transmembrane region" description="Helical" evidence="2">
    <location>
        <begin position="222"/>
        <end position="241"/>
    </location>
</feature>
<name>A0A834RF22_SARSC</name>
<keyword evidence="2" id="KW-1133">Transmembrane helix</keyword>
<evidence type="ECO:0000313" key="3">
    <source>
        <dbReference type="EMBL" id="KAF7495497.1"/>
    </source>
</evidence>
<feature type="compositionally biased region" description="Polar residues" evidence="1">
    <location>
        <begin position="71"/>
        <end position="85"/>
    </location>
</feature>
<reference evidence="4" key="3">
    <citation type="submission" date="2022-06" db="UniProtKB">
        <authorList>
            <consortium name="EnsemblMetazoa"/>
        </authorList>
    </citation>
    <scope>IDENTIFICATION</scope>
</reference>
<dbReference type="EnsemblMetazoa" id="SSS_1192s_mrna">
    <property type="protein sequence ID" value="KAF7495497.1"/>
    <property type="gene ID" value="SSS_1192"/>
</dbReference>
<dbReference type="EMBL" id="WVUK01000048">
    <property type="protein sequence ID" value="KAF7495497.1"/>
    <property type="molecule type" value="Genomic_DNA"/>
</dbReference>
<dbReference type="AlphaFoldDB" id="A0A834RF22"/>
<proteinExistence type="predicted"/>
<feature type="transmembrane region" description="Helical" evidence="2">
    <location>
        <begin position="20"/>
        <end position="39"/>
    </location>
</feature>
<organism evidence="3">
    <name type="scientific">Sarcoptes scabiei</name>
    <name type="common">Itch mite</name>
    <name type="synonym">Acarus scabiei</name>
    <dbReference type="NCBI Taxonomy" id="52283"/>
    <lineage>
        <taxon>Eukaryota</taxon>
        <taxon>Metazoa</taxon>
        <taxon>Ecdysozoa</taxon>
        <taxon>Arthropoda</taxon>
        <taxon>Chelicerata</taxon>
        <taxon>Arachnida</taxon>
        <taxon>Acari</taxon>
        <taxon>Acariformes</taxon>
        <taxon>Sarcoptiformes</taxon>
        <taxon>Astigmata</taxon>
        <taxon>Psoroptidia</taxon>
        <taxon>Sarcoptoidea</taxon>
        <taxon>Sarcoptidae</taxon>
        <taxon>Sarcoptinae</taxon>
        <taxon>Sarcoptes</taxon>
    </lineage>
</organism>
<keyword evidence="2" id="KW-0472">Membrane</keyword>
<protein>
    <submittedName>
        <fullName evidence="3 4">Uncharacterized protein</fullName>
    </submittedName>
</protein>
<keyword evidence="5" id="KW-1185">Reference proteome</keyword>